<evidence type="ECO:0000313" key="1">
    <source>
        <dbReference type="EMBL" id="ASD25498.1"/>
    </source>
</evidence>
<sequence length="423" mass="46579">MTMLDGERALSTVRDLIARSASAKLAVAFWGKGAVKRLGLDREGLNLTVICNLESGACNPAEIRSLLALGPSVKVFSDPQLHAKVYWTPDAAVVGSSNASTNGLAVETEGEAGWAEANVLVTDARTVADIEEWFKNRNDAALPVTEEAIRRIEEVWKLRRRSAPPGVRVPEDLIEAWKSVPEHPAWQAVRICIWTKDIDQTAMEVAETAARDGMVPEDWDAYQGWTARLRDGDWLIDLDLSGAKASSSGLFFTGEPKHEIGDLTFVRKVSRAQLPGWPPLTLSKTSAQMLTLAGQRLLDRFGDGEGAVVPLSEALRFLCANDQAVETATVDVDRFRATLLNTYDEASALGYRPTNFRTMVLRDAVDAARRLLDAPRQPPGLGRLAELGRLDLSVEDISLRPEWRSLFTDRQLETAARRLGRRP</sequence>
<name>A0A1Z3LTF0_BREDI</name>
<reference evidence="1 2" key="1">
    <citation type="submission" date="2017-06" db="EMBL/GenBank/DDBJ databases">
        <title>Biodegradation of gentamicin by bacterial consortia AMQD4 in synthetic medium and raw gentamicin sewage.</title>
        <authorList>
            <person name="Chang H."/>
            <person name="Feng Y."/>
            <person name="Li Z."/>
            <person name="Xue J."/>
            <person name="Cheng D."/>
        </authorList>
    </citation>
    <scope>NUCLEOTIDE SEQUENCE [LARGE SCALE GENOMIC DNA]</scope>
    <source>
        <strain evidence="1 2">BZC3</strain>
    </source>
</reference>
<dbReference type="Proteomes" id="UP000197024">
    <property type="component" value="Chromosome"/>
</dbReference>
<dbReference type="AlphaFoldDB" id="A0A1Z3LTF0"/>
<proteinExistence type="predicted"/>
<organism evidence="1 2">
    <name type="scientific">Brevundimonas diminuta</name>
    <name type="common">Pseudomonas diminuta</name>
    <dbReference type="NCBI Taxonomy" id="293"/>
    <lineage>
        <taxon>Bacteria</taxon>
        <taxon>Pseudomonadati</taxon>
        <taxon>Pseudomonadota</taxon>
        <taxon>Alphaproteobacteria</taxon>
        <taxon>Caulobacterales</taxon>
        <taxon>Caulobacteraceae</taxon>
        <taxon>Brevundimonas</taxon>
    </lineage>
</organism>
<evidence type="ECO:0000313" key="2">
    <source>
        <dbReference type="Proteomes" id="UP000197024"/>
    </source>
</evidence>
<dbReference type="RefSeq" id="WP_088409746.1">
    <property type="nucleotide sequence ID" value="NZ_CP021995.1"/>
</dbReference>
<dbReference type="CDD" id="cd09117">
    <property type="entry name" value="PLDc_Bfil_DEXD_like"/>
    <property type="match status" value="1"/>
</dbReference>
<reference evidence="1 2" key="2">
    <citation type="submission" date="2017-06" db="EMBL/GenBank/DDBJ databases">
        <authorList>
            <person name="Kim H.J."/>
            <person name="Triplett B.A."/>
        </authorList>
    </citation>
    <scope>NUCLEOTIDE SEQUENCE [LARGE SCALE GENOMIC DNA]</scope>
    <source>
        <strain evidence="1 2">BZC3</strain>
    </source>
</reference>
<gene>
    <name evidence="1" type="ORF">CD943_00435</name>
</gene>
<protein>
    <submittedName>
        <fullName evidence="1">Uncharacterized protein</fullName>
    </submittedName>
</protein>
<dbReference type="EMBL" id="CP021995">
    <property type="protein sequence ID" value="ASD25498.1"/>
    <property type="molecule type" value="Genomic_DNA"/>
</dbReference>
<accession>A0A1Z3LTF0</accession>
<dbReference type="Gene3D" id="3.30.870.10">
    <property type="entry name" value="Endonuclease Chain A"/>
    <property type="match status" value="1"/>
</dbReference>